<keyword evidence="2" id="KW-1185">Reference proteome</keyword>
<evidence type="ECO:0000313" key="2">
    <source>
        <dbReference type="Proteomes" id="UP000789525"/>
    </source>
</evidence>
<evidence type="ECO:0000313" key="1">
    <source>
        <dbReference type="EMBL" id="CAG8530677.1"/>
    </source>
</evidence>
<name>A0ACA9LH51_9GLOM</name>
<protein>
    <submittedName>
        <fullName evidence="1">2289_t:CDS:1</fullName>
    </submittedName>
</protein>
<dbReference type="EMBL" id="CAJVPT010006426">
    <property type="protein sequence ID" value="CAG8530677.1"/>
    <property type="molecule type" value="Genomic_DNA"/>
</dbReference>
<gene>
    <name evidence="1" type="ORF">ACOLOM_LOCUS4059</name>
</gene>
<sequence>MSSNTNNKTTTSLEEIDQNTAYVPIKGSTALEGVGTNPTGKKFDGKTARADQKGSSALEGVGSNPMAMQSDQSRGNKQISL</sequence>
<proteinExistence type="predicted"/>
<organism evidence="1 2">
    <name type="scientific">Acaulospora colombiana</name>
    <dbReference type="NCBI Taxonomy" id="27376"/>
    <lineage>
        <taxon>Eukaryota</taxon>
        <taxon>Fungi</taxon>
        <taxon>Fungi incertae sedis</taxon>
        <taxon>Mucoromycota</taxon>
        <taxon>Glomeromycotina</taxon>
        <taxon>Glomeromycetes</taxon>
        <taxon>Diversisporales</taxon>
        <taxon>Acaulosporaceae</taxon>
        <taxon>Acaulospora</taxon>
    </lineage>
</organism>
<accession>A0ACA9LH51</accession>
<comment type="caution">
    <text evidence="1">The sequence shown here is derived from an EMBL/GenBank/DDBJ whole genome shotgun (WGS) entry which is preliminary data.</text>
</comment>
<reference evidence="1" key="1">
    <citation type="submission" date="2021-06" db="EMBL/GenBank/DDBJ databases">
        <authorList>
            <person name="Kallberg Y."/>
            <person name="Tangrot J."/>
            <person name="Rosling A."/>
        </authorList>
    </citation>
    <scope>NUCLEOTIDE SEQUENCE</scope>
    <source>
        <strain evidence="1">CL356</strain>
    </source>
</reference>
<dbReference type="Proteomes" id="UP000789525">
    <property type="component" value="Unassembled WGS sequence"/>
</dbReference>